<name>A0A835HSS0_9MAGN</name>
<keyword evidence="2" id="KW-1185">Reference proteome</keyword>
<dbReference type="Gene3D" id="1.10.10.10">
    <property type="entry name" value="Winged helix-like DNA-binding domain superfamily/Winged helix DNA-binding domain"/>
    <property type="match status" value="1"/>
</dbReference>
<dbReference type="EMBL" id="JADFTS010000006">
    <property type="protein sequence ID" value="KAF9603603.1"/>
    <property type="molecule type" value="Genomic_DNA"/>
</dbReference>
<dbReference type="InterPro" id="IPR036388">
    <property type="entry name" value="WH-like_DNA-bd_sf"/>
</dbReference>
<evidence type="ECO:0000313" key="2">
    <source>
        <dbReference type="Proteomes" id="UP000631114"/>
    </source>
</evidence>
<proteinExistence type="predicted"/>
<sequence length="70" mass="7642">PLNGNLGSTPANQDDQTERSYGLTPFCQILLPSQDGASMFPMLLMATDTSYFNANLVPLSRQSSRWGNGF</sequence>
<organism evidence="1 2">
    <name type="scientific">Coptis chinensis</name>
    <dbReference type="NCBI Taxonomy" id="261450"/>
    <lineage>
        <taxon>Eukaryota</taxon>
        <taxon>Viridiplantae</taxon>
        <taxon>Streptophyta</taxon>
        <taxon>Embryophyta</taxon>
        <taxon>Tracheophyta</taxon>
        <taxon>Spermatophyta</taxon>
        <taxon>Magnoliopsida</taxon>
        <taxon>Ranunculales</taxon>
        <taxon>Ranunculaceae</taxon>
        <taxon>Coptidoideae</taxon>
        <taxon>Coptis</taxon>
    </lineage>
</organism>
<comment type="caution">
    <text evidence="1">The sequence shown here is derived from an EMBL/GenBank/DDBJ whole genome shotgun (WGS) entry which is preliminary data.</text>
</comment>
<evidence type="ECO:0000313" key="1">
    <source>
        <dbReference type="EMBL" id="KAF9603603.1"/>
    </source>
</evidence>
<gene>
    <name evidence="1" type="ORF">IFM89_037102</name>
</gene>
<feature type="non-terminal residue" evidence="1">
    <location>
        <position position="70"/>
    </location>
</feature>
<dbReference type="AlphaFoldDB" id="A0A835HSS0"/>
<reference evidence="1 2" key="1">
    <citation type="submission" date="2020-10" db="EMBL/GenBank/DDBJ databases">
        <title>The Coptis chinensis genome and diversification of protoberbering-type alkaloids.</title>
        <authorList>
            <person name="Wang B."/>
            <person name="Shu S."/>
            <person name="Song C."/>
            <person name="Liu Y."/>
        </authorList>
    </citation>
    <scope>NUCLEOTIDE SEQUENCE [LARGE SCALE GENOMIC DNA]</scope>
    <source>
        <strain evidence="1">HL-2020</strain>
        <tissue evidence="1">Leaf</tissue>
    </source>
</reference>
<dbReference type="Proteomes" id="UP000631114">
    <property type="component" value="Unassembled WGS sequence"/>
</dbReference>
<protein>
    <submittedName>
        <fullName evidence="1">Uncharacterized protein</fullName>
    </submittedName>
</protein>
<accession>A0A835HSS0</accession>